<feature type="region of interest" description="Disordered" evidence="1">
    <location>
        <begin position="1"/>
        <end position="21"/>
    </location>
</feature>
<name>A0ABQ5QWV1_9ACTN</name>
<evidence type="ECO:0000313" key="2">
    <source>
        <dbReference type="EMBL" id="GLH98674.1"/>
    </source>
</evidence>
<comment type="caution">
    <text evidence="2">The sequence shown here is derived from an EMBL/GenBank/DDBJ whole genome shotgun (WGS) entry which is preliminary data.</text>
</comment>
<organism evidence="2 3">
    <name type="scientific">Phytohabitans aurantiacus</name>
    <dbReference type="NCBI Taxonomy" id="3016789"/>
    <lineage>
        <taxon>Bacteria</taxon>
        <taxon>Bacillati</taxon>
        <taxon>Actinomycetota</taxon>
        <taxon>Actinomycetes</taxon>
        <taxon>Micromonosporales</taxon>
        <taxon>Micromonosporaceae</taxon>
    </lineage>
</organism>
<keyword evidence="3" id="KW-1185">Reference proteome</keyword>
<gene>
    <name evidence="2" type="ORF">Pa4123_39490</name>
</gene>
<sequence length="145" mass="15774">MPATPDSERRTHVRPPPDRTSHRARRITLGLGTRVKDARAAALARYLYQRAAAFSLSADVNDAHGTAHAGMALLDAAALAEQLRSTDESLRTLSEAGRFETMPDGKAVFLETSELRAAIQRPLLGSRMTGQEILALVVETAGRRR</sequence>
<evidence type="ECO:0000256" key="1">
    <source>
        <dbReference type="SAM" id="MobiDB-lite"/>
    </source>
</evidence>
<proteinExistence type="predicted"/>
<accession>A0ABQ5QWV1</accession>
<dbReference type="Proteomes" id="UP001144280">
    <property type="component" value="Unassembled WGS sequence"/>
</dbReference>
<evidence type="ECO:0000313" key="3">
    <source>
        <dbReference type="Proteomes" id="UP001144280"/>
    </source>
</evidence>
<protein>
    <submittedName>
        <fullName evidence="2">Uncharacterized protein</fullName>
    </submittedName>
</protein>
<dbReference type="EMBL" id="BSDI01000017">
    <property type="protein sequence ID" value="GLH98674.1"/>
    <property type="molecule type" value="Genomic_DNA"/>
</dbReference>
<reference evidence="2" key="1">
    <citation type="submission" date="2022-12" db="EMBL/GenBank/DDBJ databases">
        <title>New Phytohabitans aurantiacus sp. RD004123 nov., an actinomycete isolated from soil.</title>
        <authorList>
            <person name="Triningsih D.W."/>
            <person name="Harunari E."/>
            <person name="Igarashi Y."/>
        </authorList>
    </citation>
    <scope>NUCLEOTIDE SEQUENCE</scope>
    <source>
        <strain evidence="2">RD004123</strain>
    </source>
</reference>